<gene>
    <name evidence="1" type="ORF">HSX42_05550</name>
</gene>
<dbReference type="EMBL" id="CP133461">
    <property type="protein sequence ID" value="WMV77234.1"/>
    <property type="molecule type" value="Genomic_DNA"/>
</dbReference>
<dbReference type="RefSeq" id="WP_255350167.1">
    <property type="nucleotide sequence ID" value="NZ_CP017690.1"/>
</dbReference>
<sequence length="43" mass="4768">MTLSPPHKVLVLPLHQDEQAIAHATGKGDEYVIKPLKWCELGC</sequence>
<accession>A0ABY9QIM8</accession>
<evidence type="ECO:0000313" key="2">
    <source>
        <dbReference type="Proteomes" id="UP001297580"/>
    </source>
</evidence>
<reference evidence="1 2" key="1">
    <citation type="submission" date="2023-08" db="EMBL/GenBank/DDBJ databases">
        <title>Complete genome sequence of Geobacillus thermodenitrificans K1041, a genetically tractable strain representative of the genus Geobacillus.</title>
        <authorList>
            <person name="Kani S."/>
            <person name="Suzuki H."/>
        </authorList>
    </citation>
    <scope>NUCLEOTIDE SEQUENCE [LARGE SCALE GENOMIC DNA]</scope>
    <source>
        <strain evidence="1 2">K1041</strain>
    </source>
</reference>
<organism evidence="1 2">
    <name type="scientific">Geobacillus thermodenitrificans</name>
    <dbReference type="NCBI Taxonomy" id="33940"/>
    <lineage>
        <taxon>Bacteria</taxon>
        <taxon>Bacillati</taxon>
        <taxon>Bacillota</taxon>
        <taxon>Bacilli</taxon>
        <taxon>Bacillales</taxon>
        <taxon>Anoxybacillaceae</taxon>
        <taxon>Geobacillus</taxon>
    </lineage>
</organism>
<proteinExistence type="predicted"/>
<protein>
    <recommendedName>
        <fullName evidence="3">Response regulatory domain-containing protein</fullName>
    </recommendedName>
</protein>
<keyword evidence="2" id="KW-1185">Reference proteome</keyword>
<evidence type="ECO:0000313" key="1">
    <source>
        <dbReference type="EMBL" id="WMV77234.1"/>
    </source>
</evidence>
<evidence type="ECO:0008006" key="3">
    <source>
        <dbReference type="Google" id="ProtNLM"/>
    </source>
</evidence>
<dbReference type="GeneID" id="87624234"/>
<name>A0ABY9QIM8_GEOTD</name>
<dbReference type="Proteomes" id="UP001297580">
    <property type="component" value="Chromosome"/>
</dbReference>